<feature type="chain" id="PRO_5035271760" evidence="2">
    <location>
        <begin position="20"/>
        <end position="124"/>
    </location>
</feature>
<feature type="signal peptide" evidence="2">
    <location>
        <begin position="1"/>
        <end position="19"/>
    </location>
</feature>
<reference evidence="3" key="1">
    <citation type="journal article" date="2020" name="Front. Microbiol.">
        <title>Gene regulatory networks of Penicillium echinulatum 2HH and Penicillium oxalicum 114-2 inferred by a computational biology approach.</title>
        <authorList>
            <person name="Lenz A.R."/>
            <person name="Galan-Vasquez E."/>
            <person name="Balbinot E."/>
            <person name="De Abreu F.P."/>
            <person name="De Oliveira N.S."/>
            <person name="Da Rosa L.O."/>
            <person name="De Avila E Silva S."/>
            <person name="Camassola M."/>
            <person name="Dillon A.J.P."/>
            <person name="Perez-Rueda E."/>
        </authorList>
    </citation>
    <scope>NUCLEOTIDE SEQUENCE</scope>
    <source>
        <strain evidence="3">S1M29</strain>
    </source>
</reference>
<accession>A0A8J8W3K5</accession>
<proteinExistence type="predicted"/>
<evidence type="ECO:0000313" key="4">
    <source>
        <dbReference type="Proteomes" id="UP000631181"/>
    </source>
</evidence>
<feature type="compositionally biased region" description="Pro residues" evidence="1">
    <location>
        <begin position="87"/>
        <end position="101"/>
    </location>
</feature>
<organism evidence="3 4">
    <name type="scientific">Penicillium ucsense</name>
    <dbReference type="NCBI Taxonomy" id="2839758"/>
    <lineage>
        <taxon>Eukaryota</taxon>
        <taxon>Fungi</taxon>
        <taxon>Dikarya</taxon>
        <taxon>Ascomycota</taxon>
        <taxon>Pezizomycotina</taxon>
        <taxon>Eurotiomycetes</taxon>
        <taxon>Eurotiomycetidae</taxon>
        <taxon>Eurotiales</taxon>
        <taxon>Aspergillaceae</taxon>
        <taxon>Penicillium</taxon>
    </lineage>
</organism>
<sequence>MQFTVVAALASLAVSAVFAAPFASSQDQILPRRATYEVVNVAGPSTTSVAPATETLTQTIELVTTATKISPSSVMVTVYATSKPASSPVPYPHGTPSPGASPSPCHQASSGMLRLTPMPTSVLF</sequence>
<dbReference type="OrthoDB" id="4369889at2759"/>
<evidence type="ECO:0000256" key="2">
    <source>
        <dbReference type="SAM" id="SignalP"/>
    </source>
</evidence>
<dbReference type="Proteomes" id="UP000631181">
    <property type="component" value="Unassembled WGS sequence"/>
</dbReference>
<feature type="region of interest" description="Disordered" evidence="1">
    <location>
        <begin position="84"/>
        <end position="124"/>
    </location>
</feature>
<keyword evidence="2" id="KW-0732">Signal</keyword>
<evidence type="ECO:0000256" key="1">
    <source>
        <dbReference type="SAM" id="MobiDB-lite"/>
    </source>
</evidence>
<keyword evidence="4" id="KW-1185">Reference proteome</keyword>
<dbReference type="AlphaFoldDB" id="A0A8J8W3K5"/>
<dbReference type="EMBL" id="WIWV01000080">
    <property type="protein sequence ID" value="KAF7714601.1"/>
    <property type="molecule type" value="Genomic_DNA"/>
</dbReference>
<comment type="caution">
    <text evidence="3">The sequence shown here is derived from an EMBL/GenBank/DDBJ whole genome shotgun (WGS) entry which is preliminary data.</text>
</comment>
<name>A0A8J8W3K5_9EURO</name>
<gene>
    <name evidence="3" type="ORF">PECM_008160</name>
</gene>
<evidence type="ECO:0000313" key="3">
    <source>
        <dbReference type="EMBL" id="KAF7714601.1"/>
    </source>
</evidence>
<protein>
    <submittedName>
        <fullName evidence="3">Uncharacterized protein</fullName>
    </submittedName>
</protein>